<organism evidence="1 2">
    <name type="scientific">Trypanosoma conorhini</name>
    <dbReference type="NCBI Taxonomy" id="83891"/>
    <lineage>
        <taxon>Eukaryota</taxon>
        <taxon>Discoba</taxon>
        <taxon>Euglenozoa</taxon>
        <taxon>Kinetoplastea</taxon>
        <taxon>Metakinetoplastina</taxon>
        <taxon>Trypanosomatida</taxon>
        <taxon>Trypanosomatidae</taxon>
        <taxon>Trypanosoma</taxon>
    </lineage>
</organism>
<comment type="caution">
    <text evidence="1">The sequence shown here is derived from an EMBL/GenBank/DDBJ whole genome shotgun (WGS) entry which is preliminary data.</text>
</comment>
<name>A0A422NIF1_9TRYP</name>
<dbReference type="GeneID" id="40321444"/>
<gene>
    <name evidence="1" type="ORF">Tco025E_07833</name>
</gene>
<evidence type="ECO:0000313" key="1">
    <source>
        <dbReference type="EMBL" id="RNF05164.1"/>
    </source>
</evidence>
<reference evidence="1 2" key="1">
    <citation type="journal article" date="2018" name="BMC Genomics">
        <title>Genomic comparison of Trypanosoma conorhini and Trypanosoma rangeli to Trypanosoma cruzi strains of high and low virulence.</title>
        <authorList>
            <person name="Bradwell K.R."/>
            <person name="Koparde V.N."/>
            <person name="Matveyev A.V."/>
            <person name="Serrano M.G."/>
            <person name="Alves J.M."/>
            <person name="Parikh H."/>
            <person name="Huang B."/>
            <person name="Lee V."/>
            <person name="Espinosa-Alvarez O."/>
            <person name="Ortiz P.A."/>
            <person name="Costa-Martins A.G."/>
            <person name="Teixeira M.M."/>
            <person name="Buck G.A."/>
        </authorList>
    </citation>
    <scope>NUCLEOTIDE SEQUENCE [LARGE SCALE GENOMIC DNA]</scope>
    <source>
        <strain evidence="1 2">025E</strain>
    </source>
</reference>
<sequence>MRADEAGPAPTAVSLGNAATLTYTVAPHPFSYQTLFAILLAAAPTRRERAGRLMSWLWSPGGGSAERRIKQTQTAFARCFSRQLEVRSSPVVLSVACALLSYGQPHWGMLWATTHGLYFRSAARGDRFLFPLKRTSETQRWAETTEDHDEAWGDEAEAVREVLPFKDVVSLLPSVALAVVEDGAPYVTGIPNPVVRPNALQVFTVSPNQIYQFVYLHTLTVIPPSSLPAMEGNFENVLLQHEYDTIKSLPSEFDAVTFCALTERLWEARLKSLQIPSCRDGVAYAASH</sequence>
<dbReference type="RefSeq" id="XP_029225191.1">
    <property type="nucleotide sequence ID" value="XM_029374692.1"/>
</dbReference>
<accession>A0A422NIF1</accession>
<keyword evidence="2" id="KW-1185">Reference proteome</keyword>
<dbReference type="AlphaFoldDB" id="A0A422NIF1"/>
<dbReference type="EMBL" id="MKKU01000648">
    <property type="protein sequence ID" value="RNF05164.1"/>
    <property type="molecule type" value="Genomic_DNA"/>
</dbReference>
<protein>
    <submittedName>
        <fullName evidence="1">Uncharacterized protein</fullName>
    </submittedName>
</protein>
<proteinExistence type="predicted"/>
<dbReference type="OrthoDB" id="263013at2759"/>
<evidence type="ECO:0000313" key="2">
    <source>
        <dbReference type="Proteomes" id="UP000284403"/>
    </source>
</evidence>
<dbReference type="Proteomes" id="UP000284403">
    <property type="component" value="Unassembled WGS sequence"/>
</dbReference>